<dbReference type="AlphaFoldDB" id="A0A7W9YJ23"/>
<accession>A0A7W9YJ23</accession>
<dbReference type="PANTHER" id="PTHR34047:SF8">
    <property type="entry name" value="PROTEIN YKFC"/>
    <property type="match status" value="1"/>
</dbReference>
<keyword evidence="2" id="KW-0808">Transferase</keyword>
<dbReference type="InterPro" id="IPR030931">
    <property type="entry name" value="Group_II_RT_mat"/>
</dbReference>
<evidence type="ECO:0000313" key="3">
    <source>
        <dbReference type="Proteomes" id="UP000546642"/>
    </source>
</evidence>
<sequence length="463" mass="53238">MQRKLHHWAVNDSGRCFDDLYNLVYDPAFLTVAWERVRTNKGARSAGADGIAARSLGPSQAAGMLQNLRQEVKERTFRPDPVREVMIPKANGRSRRLGIATVADRVVQASLKLVLEPIYEADFRPSSYGFRPRRRAQDAIAEIHYLASGARAYHWVFEGDITACFDEISHTALMDRVRDRVGDKRVLALVKAFLKAGILSKDLVYRGNLTGTPQGGILSPLLSNIALSILDEHFDAKWKALGPEWKRIKYRRSGGPTMKIVRYADDFVVMVHGSRDDAEALWEEIAAVLAPMGLRLSAEKSRVCHIDEGFDFLGFRIQRQTKKGTTKKYVYTWPSKKALASVIDKVRQLTRRHRHRTLADLLRRINPVLRGWCNYFRHGVSKRTFSYLDHFTWWRVVTWMRKRHHGLAWGVFCRRLLPRWQIRDGKTALFRPQKVEVTRYRYRGTQIPTPWTARPSEATATTA</sequence>
<gene>
    <name evidence="2" type="ORF">HNR23_002935</name>
</gene>
<dbReference type="NCBIfam" id="TIGR04416">
    <property type="entry name" value="group_II_RT_mat"/>
    <property type="match status" value="1"/>
</dbReference>
<protein>
    <submittedName>
        <fullName evidence="2">RNA-directed DNA polymerase</fullName>
        <ecNumber evidence="2">2.7.7.49</ecNumber>
    </submittedName>
</protein>
<dbReference type="CDD" id="cd01651">
    <property type="entry name" value="RT_G2_intron"/>
    <property type="match status" value="1"/>
</dbReference>
<dbReference type="GO" id="GO:0003964">
    <property type="term" value="F:RNA-directed DNA polymerase activity"/>
    <property type="evidence" value="ECO:0007669"/>
    <property type="project" value="UniProtKB-KW"/>
</dbReference>
<reference evidence="2 3" key="1">
    <citation type="submission" date="2020-08" db="EMBL/GenBank/DDBJ databases">
        <title>Sequencing the genomes of 1000 actinobacteria strains.</title>
        <authorList>
            <person name="Klenk H.-P."/>
        </authorList>
    </citation>
    <scope>NUCLEOTIDE SEQUENCE [LARGE SCALE GENOMIC DNA]</scope>
    <source>
        <strain evidence="2 3">DSM 46659</strain>
    </source>
</reference>
<dbReference type="SUPFAM" id="SSF56672">
    <property type="entry name" value="DNA/RNA polymerases"/>
    <property type="match status" value="1"/>
</dbReference>
<dbReference type="PANTHER" id="PTHR34047">
    <property type="entry name" value="NUCLEAR INTRON MATURASE 1, MITOCHONDRIAL-RELATED"/>
    <property type="match status" value="1"/>
</dbReference>
<dbReference type="InterPro" id="IPR051083">
    <property type="entry name" value="GrpII_Intron_Splice-Mob/Def"/>
</dbReference>
<keyword evidence="2" id="KW-0548">Nucleotidyltransferase</keyword>
<name>A0A7W9YJ23_9ACTN</name>
<dbReference type="Proteomes" id="UP000546642">
    <property type="component" value="Unassembled WGS sequence"/>
</dbReference>
<keyword evidence="3" id="KW-1185">Reference proteome</keyword>
<dbReference type="Pfam" id="PF00078">
    <property type="entry name" value="RVT_1"/>
    <property type="match status" value="1"/>
</dbReference>
<keyword evidence="2" id="KW-0695">RNA-directed DNA polymerase</keyword>
<dbReference type="PROSITE" id="PS50878">
    <property type="entry name" value="RT_POL"/>
    <property type="match status" value="1"/>
</dbReference>
<organism evidence="2 3">
    <name type="scientific">Nocardiopsis mwathae</name>
    <dbReference type="NCBI Taxonomy" id="1472723"/>
    <lineage>
        <taxon>Bacteria</taxon>
        <taxon>Bacillati</taxon>
        <taxon>Actinomycetota</taxon>
        <taxon>Actinomycetes</taxon>
        <taxon>Streptosporangiales</taxon>
        <taxon>Nocardiopsidaceae</taxon>
        <taxon>Nocardiopsis</taxon>
    </lineage>
</organism>
<dbReference type="EMBL" id="JACHDS010000001">
    <property type="protein sequence ID" value="MBB6172875.1"/>
    <property type="molecule type" value="Genomic_DNA"/>
</dbReference>
<dbReference type="InterPro" id="IPR000477">
    <property type="entry name" value="RT_dom"/>
</dbReference>
<feature type="domain" description="Reverse transcriptase" evidence="1">
    <location>
        <begin position="68"/>
        <end position="317"/>
    </location>
</feature>
<dbReference type="EC" id="2.7.7.49" evidence="2"/>
<evidence type="ECO:0000313" key="2">
    <source>
        <dbReference type="EMBL" id="MBB6172875.1"/>
    </source>
</evidence>
<dbReference type="InterPro" id="IPR043502">
    <property type="entry name" value="DNA/RNA_pol_sf"/>
</dbReference>
<dbReference type="Pfam" id="PF08388">
    <property type="entry name" value="GIIM"/>
    <property type="match status" value="1"/>
</dbReference>
<evidence type="ECO:0000259" key="1">
    <source>
        <dbReference type="PROSITE" id="PS50878"/>
    </source>
</evidence>
<dbReference type="RefSeq" id="WP_221308120.1">
    <property type="nucleotide sequence ID" value="NZ_JACHDS010000001.1"/>
</dbReference>
<dbReference type="InterPro" id="IPR013597">
    <property type="entry name" value="Mat_intron_G2"/>
</dbReference>
<proteinExistence type="predicted"/>
<comment type="caution">
    <text evidence="2">The sequence shown here is derived from an EMBL/GenBank/DDBJ whole genome shotgun (WGS) entry which is preliminary data.</text>
</comment>